<dbReference type="EMBL" id="ADFR01000002">
    <property type="protein sequence ID" value="EFC06092.1"/>
    <property type="molecule type" value="Genomic_DNA"/>
</dbReference>
<keyword evidence="5 10" id="KW-1133">Transmembrane helix</keyword>
<dbReference type="Pfam" id="PF02660">
    <property type="entry name" value="G3P_acyltransf"/>
    <property type="match status" value="1"/>
</dbReference>
<keyword evidence="11" id="KW-0012">Acyltransferase</keyword>
<accession>D2MM16</accession>
<protein>
    <recommendedName>
        <fullName evidence="10">Glycerol-3-phosphate acyltransferase</fullName>
    </recommendedName>
    <alternativeName>
        <fullName evidence="10">Acyl-PO4 G3P acyltransferase</fullName>
    </alternativeName>
    <alternativeName>
        <fullName evidence="10">Acyl-phosphate--glycerol-3-phosphate acyltransferase</fullName>
    </alternativeName>
    <alternativeName>
        <fullName evidence="10">G3P acyltransferase</fullName>
        <shortName evidence="10">GPAT</shortName>
        <ecNumber evidence="10">2.3.1.275</ecNumber>
    </alternativeName>
    <alternativeName>
        <fullName evidence="10">Lysophosphatidic acid synthase</fullName>
        <shortName evidence="10">LPA synthase</shortName>
    </alternativeName>
</protein>
<evidence type="ECO:0000256" key="7">
    <source>
        <dbReference type="ARBA" id="ARBA00023136"/>
    </source>
</evidence>
<comment type="caution">
    <text evidence="11">The sequence shown here is derived from an EMBL/GenBank/DDBJ whole genome shotgun (WGS) entry which is preliminary data.</text>
</comment>
<evidence type="ECO:0000256" key="9">
    <source>
        <dbReference type="ARBA" id="ARBA00023264"/>
    </source>
</evidence>
<reference evidence="12" key="1">
    <citation type="submission" date="2009-12" db="EMBL/GenBank/DDBJ databases">
        <title>Sequence of Clostridiales genomosp. BVAB3 str. UPII9-5.</title>
        <authorList>
            <person name="Madupu R."/>
            <person name="Durkin A.S."/>
            <person name="Torralba M."/>
            <person name="Methe B."/>
            <person name="Sutton G.G."/>
            <person name="Strausberg R.L."/>
            <person name="Nelson K.E."/>
        </authorList>
    </citation>
    <scope>NUCLEOTIDE SEQUENCE [LARGE SCALE GENOMIC DNA]</scope>
    <source>
        <strain evidence="12">W1219</strain>
    </source>
</reference>
<keyword evidence="4 10" id="KW-0812">Transmembrane</keyword>
<dbReference type="PANTHER" id="PTHR30309">
    <property type="entry name" value="INNER MEMBRANE PROTEIN YGIH"/>
    <property type="match status" value="1"/>
</dbReference>
<dbReference type="GO" id="GO:0008654">
    <property type="term" value="P:phospholipid biosynthetic process"/>
    <property type="evidence" value="ECO:0007669"/>
    <property type="project" value="UniProtKB-UniRule"/>
</dbReference>
<dbReference type="GO" id="GO:0005886">
    <property type="term" value="C:plasma membrane"/>
    <property type="evidence" value="ECO:0007669"/>
    <property type="project" value="UniProtKB-SubCell"/>
</dbReference>
<dbReference type="InterPro" id="IPR003811">
    <property type="entry name" value="G3P_acylTferase_PlsY"/>
</dbReference>
<proteinExistence type="inferred from homology"/>
<keyword evidence="1 10" id="KW-1003">Cell membrane</keyword>
<feature type="transmembrane region" description="Helical" evidence="10">
    <location>
        <begin position="109"/>
        <end position="136"/>
    </location>
</feature>
<evidence type="ECO:0000256" key="3">
    <source>
        <dbReference type="ARBA" id="ARBA00022679"/>
    </source>
</evidence>
<feature type="transmembrane region" description="Helical" evidence="10">
    <location>
        <begin position="166"/>
        <end position="183"/>
    </location>
</feature>
<dbReference type="eggNOG" id="COG0344">
    <property type="taxonomic scope" value="Bacteria"/>
</dbReference>
<keyword evidence="6 10" id="KW-0443">Lipid metabolism</keyword>
<evidence type="ECO:0000313" key="12">
    <source>
        <dbReference type="Proteomes" id="UP000005017"/>
    </source>
</evidence>
<dbReference type="EC" id="2.3.1.275" evidence="10"/>
<dbReference type="OrthoDB" id="9777124at2"/>
<dbReference type="STRING" id="679192.HMPREF9013_0785"/>
<dbReference type="NCBIfam" id="TIGR00023">
    <property type="entry name" value="glycerol-3-phosphate 1-O-acyltransferase PlsY"/>
    <property type="match status" value="1"/>
</dbReference>
<keyword evidence="2 10" id="KW-0444">Lipid biosynthesis</keyword>
<evidence type="ECO:0000256" key="4">
    <source>
        <dbReference type="ARBA" id="ARBA00022692"/>
    </source>
</evidence>
<organism evidence="11 12">
    <name type="scientific">Bulleidia extructa W1219</name>
    <dbReference type="NCBI Taxonomy" id="679192"/>
    <lineage>
        <taxon>Bacteria</taxon>
        <taxon>Bacillati</taxon>
        <taxon>Bacillota</taxon>
        <taxon>Erysipelotrichia</taxon>
        <taxon>Erysipelotrichales</taxon>
        <taxon>Erysipelotrichaceae</taxon>
        <taxon>Bulleidia</taxon>
    </lineage>
</organism>
<comment type="function">
    <text evidence="10">Catalyzes the transfer of an acyl group from acyl-phosphate (acyl-PO(4)) to glycerol-3-phosphate (G3P) to form lysophosphatidic acid (LPA). This enzyme utilizes acyl-phosphate as fatty acyl donor, but not acyl-CoA or acyl-ACP.</text>
</comment>
<evidence type="ECO:0000313" key="11">
    <source>
        <dbReference type="EMBL" id="EFC06092.1"/>
    </source>
</evidence>
<comment type="pathway">
    <text evidence="10">Lipid metabolism; phospholipid metabolism.</text>
</comment>
<keyword evidence="12" id="KW-1185">Reference proteome</keyword>
<evidence type="ECO:0000256" key="8">
    <source>
        <dbReference type="ARBA" id="ARBA00023209"/>
    </source>
</evidence>
<comment type="catalytic activity">
    <reaction evidence="10">
        <text>an acyl phosphate + sn-glycerol 3-phosphate = a 1-acyl-sn-glycero-3-phosphate + phosphate</text>
        <dbReference type="Rhea" id="RHEA:34075"/>
        <dbReference type="ChEBI" id="CHEBI:43474"/>
        <dbReference type="ChEBI" id="CHEBI:57597"/>
        <dbReference type="ChEBI" id="CHEBI:57970"/>
        <dbReference type="ChEBI" id="CHEBI:59918"/>
        <dbReference type="EC" id="2.3.1.275"/>
    </reaction>
</comment>
<keyword evidence="8 10" id="KW-0594">Phospholipid biosynthesis</keyword>
<evidence type="ECO:0000256" key="6">
    <source>
        <dbReference type="ARBA" id="ARBA00023098"/>
    </source>
</evidence>
<keyword evidence="7 10" id="KW-0472">Membrane</keyword>
<comment type="subunit">
    <text evidence="10">Probably interacts with PlsX.</text>
</comment>
<evidence type="ECO:0000256" key="2">
    <source>
        <dbReference type="ARBA" id="ARBA00022516"/>
    </source>
</evidence>
<feature type="transmembrane region" description="Helical" evidence="10">
    <location>
        <begin position="6"/>
        <end position="28"/>
    </location>
</feature>
<evidence type="ECO:0000256" key="5">
    <source>
        <dbReference type="ARBA" id="ARBA00022989"/>
    </source>
</evidence>
<evidence type="ECO:0000256" key="1">
    <source>
        <dbReference type="ARBA" id="ARBA00022475"/>
    </source>
</evidence>
<dbReference type="SMART" id="SM01207">
    <property type="entry name" value="G3P_acyltransf"/>
    <property type="match status" value="1"/>
</dbReference>
<evidence type="ECO:0000256" key="10">
    <source>
        <dbReference type="HAMAP-Rule" id="MF_01043"/>
    </source>
</evidence>
<dbReference type="RefSeq" id="WP_006626437.1">
    <property type="nucleotide sequence ID" value="NZ_ADFR01000002.1"/>
</dbReference>
<keyword evidence="3 10" id="KW-0808">Transferase</keyword>
<dbReference type="HAMAP" id="MF_01043">
    <property type="entry name" value="PlsY"/>
    <property type="match status" value="1"/>
</dbReference>
<comment type="caution">
    <text evidence="10">Lacks conserved residue(s) required for the propagation of feature annotation.</text>
</comment>
<keyword evidence="9 10" id="KW-1208">Phospholipid metabolism</keyword>
<dbReference type="GO" id="GO:0043772">
    <property type="term" value="F:acyl-phosphate glycerol-3-phosphate acyltransferase activity"/>
    <property type="evidence" value="ECO:0007669"/>
    <property type="project" value="UniProtKB-UniRule"/>
</dbReference>
<sequence length="201" mass="22049">MLNSIFACIIAYLFGSIPWALVIGKVFYHTDIRTKGSGNLGGTNAGRVLGKKVGISVIVLDALKTIPAMLISYYLAPKALIFAGLACCLGHCFPIFAQFKGGKAVATSFGFLLGICLFHRGEYVGLFAIPLSVLLITLYLSKMVSLASLVALFSACIMSLFLKEPISIQMSLFVLWLFVTYRHKTNIERIRNKTEAKITWL</sequence>
<dbReference type="PANTHER" id="PTHR30309:SF0">
    <property type="entry name" value="GLYCEROL-3-PHOSPHATE ACYLTRANSFERASE-RELATED"/>
    <property type="match status" value="1"/>
</dbReference>
<gene>
    <name evidence="10 11" type="primary">plsY</name>
    <name evidence="11" type="ORF">HMPREF9013_0785</name>
</gene>
<dbReference type="UniPathway" id="UPA00085"/>
<dbReference type="Proteomes" id="UP000005017">
    <property type="component" value="Unassembled WGS sequence"/>
</dbReference>
<name>D2MM16_9FIRM</name>
<comment type="similarity">
    <text evidence="10">Belongs to the PlsY family.</text>
</comment>
<dbReference type="AlphaFoldDB" id="D2MM16"/>
<comment type="subcellular location">
    <subcellularLocation>
        <location evidence="10">Cell membrane</location>
        <topology evidence="10">Multi-pass membrane protein</topology>
    </subcellularLocation>
</comment>